<dbReference type="InterPro" id="IPR020846">
    <property type="entry name" value="MFS_dom"/>
</dbReference>
<dbReference type="Pfam" id="PF07690">
    <property type="entry name" value="MFS_1"/>
    <property type="match status" value="1"/>
</dbReference>
<feature type="transmembrane region" description="Helical" evidence="1">
    <location>
        <begin position="158"/>
        <end position="176"/>
    </location>
</feature>
<evidence type="ECO:0000313" key="3">
    <source>
        <dbReference type="EMBL" id="SVA48549.1"/>
    </source>
</evidence>
<feature type="transmembrane region" description="Helical" evidence="1">
    <location>
        <begin position="406"/>
        <end position="425"/>
    </location>
</feature>
<dbReference type="PANTHER" id="PTHR43129">
    <property type="entry name" value="FOSMIDOMYCIN RESISTANCE PROTEIN"/>
    <property type="match status" value="1"/>
</dbReference>
<feature type="non-terminal residue" evidence="3">
    <location>
        <position position="426"/>
    </location>
</feature>
<keyword evidence="1" id="KW-1133">Transmembrane helix</keyword>
<dbReference type="PANTHER" id="PTHR43129:SF1">
    <property type="entry name" value="FOSMIDOMYCIN RESISTANCE PROTEIN"/>
    <property type="match status" value="1"/>
</dbReference>
<keyword evidence="1" id="KW-0472">Membrane</keyword>
<dbReference type="InterPro" id="IPR036259">
    <property type="entry name" value="MFS_trans_sf"/>
</dbReference>
<dbReference type="Gene3D" id="1.20.1250.20">
    <property type="entry name" value="MFS general substrate transporter like domains"/>
    <property type="match status" value="2"/>
</dbReference>
<feature type="domain" description="Major facilitator superfamily (MFS) profile" evidence="2">
    <location>
        <begin position="1"/>
        <end position="426"/>
    </location>
</feature>
<proteinExistence type="predicted"/>
<protein>
    <recommendedName>
        <fullName evidence="2">Major facilitator superfamily (MFS) profile domain-containing protein</fullName>
    </recommendedName>
</protein>
<accession>A0A381W7N0</accession>
<dbReference type="EMBL" id="UINC01010959">
    <property type="protein sequence ID" value="SVA48549.1"/>
    <property type="molecule type" value="Genomic_DNA"/>
</dbReference>
<feature type="transmembrane region" description="Helical" evidence="1">
    <location>
        <begin position="89"/>
        <end position="106"/>
    </location>
</feature>
<dbReference type="AlphaFoldDB" id="A0A381W7N0"/>
<feature type="transmembrane region" description="Helical" evidence="1">
    <location>
        <begin position="336"/>
        <end position="359"/>
    </location>
</feature>
<evidence type="ECO:0000259" key="2">
    <source>
        <dbReference type="PROSITE" id="PS50850"/>
    </source>
</evidence>
<dbReference type="SUPFAM" id="SSF103473">
    <property type="entry name" value="MFS general substrate transporter"/>
    <property type="match status" value="1"/>
</dbReference>
<sequence length="426" mass="45757">MAEAVDPQSIADPQYQRTKDPVMAATVIGSHALEHMYGRAFLVLIPQIYITLGLAPIQAGLLDAVRQLSGGATSMTGGFFVDMFQHRRAHILAFSMSLIAIGYFLVSIAPTYGLILAALALASAGTALWHPPALGLLAQRFPQQRGLFISLHRSTGNIGDWLGPLIVGILLGGVGLEKIGLDAIAWGGIGWRWIVGGGTPVLLMLAILIFFLLRNVGGPKIEGINYKDKFRTQMRDMRESFRGTGMWWIFTVSAVRGMGDRSLLWVIPLYLSDQLELSTFWVGFHVALLAAPGIFAGPLFGMLSDRIGRKPIIIFIMASAVIFPTTMALGGDGPGMTVSVLMFGIFLFSVNSLTQAAAIDVAAGKGLEGTFIGLMWGSNAFFGAMASILAGIIIDGVGWFGLDWNGFGWHAAFYFASGLFFLGFLS</sequence>
<keyword evidence="1" id="KW-0812">Transmembrane</keyword>
<name>A0A381W7N0_9ZZZZ</name>
<evidence type="ECO:0000256" key="1">
    <source>
        <dbReference type="SAM" id="Phobius"/>
    </source>
</evidence>
<feature type="transmembrane region" description="Helical" evidence="1">
    <location>
        <begin position="241"/>
        <end position="259"/>
    </location>
</feature>
<feature type="transmembrane region" description="Helical" evidence="1">
    <location>
        <begin position="279"/>
        <end position="300"/>
    </location>
</feature>
<dbReference type="GO" id="GO:0022857">
    <property type="term" value="F:transmembrane transporter activity"/>
    <property type="evidence" value="ECO:0007669"/>
    <property type="project" value="InterPro"/>
</dbReference>
<feature type="transmembrane region" description="Helical" evidence="1">
    <location>
        <begin position="191"/>
        <end position="213"/>
    </location>
</feature>
<feature type="transmembrane region" description="Helical" evidence="1">
    <location>
        <begin position="312"/>
        <end position="330"/>
    </location>
</feature>
<reference evidence="3" key="1">
    <citation type="submission" date="2018-05" db="EMBL/GenBank/DDBJ databases">
        <authorList>
            <person name="Lanie J.A."/>
            <person name="Ng W.-L."/>
            <person name="Kazmierczak K.M."/>
            <person name="Andrzejewski T.M."/>
            <person name="Davidsen T.M."/>
            <person name="Wayne K.J."/>
            <person name="Tettelin H."/>
            <person name="Glass J.I."/>
            <person name="Rusch D."/>
            <person name="Podicherti R."/>
            <person name="Tsui H.-C.T."/>
            <person name="Winkler M.E."/>
        </authorList>
    </citation>
    <scope>NUCLEOTIDE SEQUENCE</scope>
</reference>
<dbReference type="GO" id="GO:0005886">
    <property type="term" value="C:plasma membrane"/>
    <property type="evidence" value="ECO:0007669"/>
    <property type="project" value="TreeGrafter"/>
</dbReference>
<feature type="transmembrane region" description="Helical" evidence="1">
    <location>
        <begin position="112"/>
        <end position="137"/>
    </location>
</feature>
<gene>
    <name evidence="3" type="ORF">METZ01_LOCUS101403</name>
</gene>
<dbReference type="PROSITE" id="PS50850">
    <property type="entry name" value="MFS"/>
    <property type="match status" value="1"/>
</dbReference>
<feature type="transmembrane region" description="Helical" evidence="1">
    <location>
        <begin position="371"/>
        <end position="394"/>
    </location>
</feature>
<organism evidence="3">
    <name type="scientific">marine metagenome</name>
    <dbReference type="NCBI Taxonomy" id="408172"/>
    <lineage>
        <taxon>unclassified sequences</taxon>
        <taxon>metagenomes</taxon>
        <taxon>ecological metagenomes</taxon>
    </lineage>
</organism>
<dbReference type="InterPro" id="IPR011701">
    <property type="entry name" value="MFS"/>
</dbReference>